<dbReference type="AlphaFoldDB" id="A0A9P6L9M7"/>
<dbReference type="Proteomes" id="UP000736335">
    <property type="component" value="Unassembled WGS sequence"/>
</dbReference>
<comment type="caution">
    <text evidence="1">The sequence shown here is derived from an EMBL/GenBank/DDBJ whole genome shotgun (WGS) entry which is preliminary data.</text>
</comment>
<gene>
    <name evidence="1" type="ORF">BJ322DRAFT_1047405</name>
</gene>
<proteinExistence type="predicted"/>
<dbReference type="EMBL" id="WIUZ02000004">
    <property type="protein sequence ID" value="KAF9788167.1"/>
    <property type="molecule type" value="Genomic_DNA"/>
</dbReference>
<protein>
    <submittedName>
        <fullName evidence="1">Uncharacterized protein</fullName>
    </submittedName>
</protein>
<reference evidence="1" key="1">
    <citation type="journal article" date="2020" name="Nat. Commun.">
        <title>Large-scale genome sequencing of mycorrhizal fungi provides insights into the early evolution of symbiotic traits.</title>
        <authorList>
            <person name="Miyauchi S."/>
            <person name="Kiss E."/>
            <person name="Kuo A."/>
            <person name="Drula E."/>
            <person name="Kohler A."/>
            <person name="Sanchez-Garcia M."/>
            <person name="Morin E."/>
            <person name="Andreopoulos B."/>
            <person name="Barry K.W."/>
            <person name="Bonito G."/>
            <person name="Buee M."/>
            <person name="Carver A."/>
            <person name="Chen C."/>
            <person name="Cichocki N."/>
            <person name="Clum A."/>
            <person name="Culley D."/>
            <person name="Crous P.W."/>
            <person name="Fauchery L."/>
            <person name="Girlanda M."/>
            <person name="Hayes R.D."/>
            <person name="Keri Z."/>
            <person name="LaButti K."/>
            <person name="Lipzen A."/>
            <person name="Lombard V."/>
            <person name="Magnuson J."/>
            <person name="Maillard F."/>
            <person name="Murat C."/>
            <person name="Nolan M."/>
            <person name="Ohm R.A."/>
            <person name="Pangilinan J."/>
            <person name="Pereira M.F."/>
            <person name="Perotto S."/>
            <person name="Peter M."/>
            <person name="Pfister S."/>
            <person name="Riley R."/>
            <person name="Sitrit Y."/>
            <person name="Stielow J.B."/>
            <person name="Szollosi G."/>
            <person name="Zifcakova L."/>
            <person name="Stursova M."/>
            <person name="Spatafora J.W."/>
            <person name="Tedersoo L."/>
            <person name="Vaario L.M."/>
            <person name="Yamada A."/>
            <person name="Yan M."/>
            <person name="Wang P."/>
            <person name="Xu J."/>
            <person name="Bruns T."/>
            <person name="Baldrian P."/>
            <person name="Vilgalys R."/>
            <person name="Dunand C."/>
            <person name="Henrissat B."/>
            <person name="Grigoriev I.V."/>
            <person name="Hibbett D."/>
            <person name="Nagy L.G."/>
            <person name="Martin F.M."/>
        </authorList>
    </citation>
    <scope>NUCLEOTIDE SEQUENCE</scope>
    <source>
        <strain evidence="1">UH-Tt-Lm1</strain>
    </source>
</reference>
<organism evidence="1 2">
    <name type="scientific">Thelephora terrestris</name>
    <dbReference type="NCBI Taxonomy" id="56493"/>
    <lineage>
        <taxon>Eukaryota</taxon>
        <taxon>Fungi</taxon>
        <taxon>Dikarya</taxon>
        <taxon>Basidiomycota</taxon>
        <taxon>Agaricomycotina</taxon>
        <taxon>Agaricomycetes</taxon>
        <taxon>Thelephorales</taxon>
        <taxon>Thelephoraceae</taxon>
        <taxon>Thelephora</taxon>
    </lineage>
</organism>
<dbReference type="OrthoDB" id="2745898at2759"/>
<reference evidence="1" key="2">
    <citation type="submission" date="2020-11" db="EMBL/GenBank/DDBJ databases">
        <authorList>
            <consortium name="DOE Joint Genome Institute"/>
            <person name="Kuo A."/>
            <person name="Miyauchi S."/>
            <person name="Kiss E."/>
            <person name="Drula E."/>
            <person name="Kohler A."/>
            <person name="Sanchez-Garcia M."/>
            <person name="Andreopoulos B."/>
            <person name="Barry K.W."/>
            <person name="Bonito G."/>
            <person name="Buee M."/>
            <person name="Carver A."/>
            <person name="Chen C."/>
            <person name="Cichocki N."/>
            <person name="Clum A."/>
            <person name="Culley D."/>
            <person name="Crous P.W."/>
            <person name="Fauchery L."/>
            <person name="Girlanda M."/>
            <person name="Hayes R."/>
            <person name="Keri Z."/>
            <person name="Labutti K."/>
            <person name="Lipzen A."/>
            <person name="Lombard V."/>
            <person name="Magnuson J."/>
            <person name="Maillard F."/>
            <person name="Morin E."/>
            <person name="Murat C."/>
            <person name="Nolan M."/>
            <person name="Ohm R."/>
            <person name="Pangilinan J."/>
            <person name="Pereira M."/>
            <person name="Perotto S."/>
            <person name="Peter M."/>
            <person name="Riley R."/>
            <person name="Sitrit Y."/>
            <person name="Stielow B."/>
            <person name="Szollosi G."/>
            <person name="Zifcakova L."/>
            <person name="Stursova M."/>
            <person name="Spatafora J.W."/>
            <person name="Tedersoo L."/>
            <person name="Vaario L.-M."/>
            <person name="Yamada A."/>
            <person name="Yan M."/>
            <person name="Wang P."/>
            <person name="Xu J."/>
            <person name="Bruns T."/>
            <person name="Baldrian P."/>
            <person name="Vilgalys R."/>
            <person name="Henrissat B."/>
            <person name="Grigoriev I.V."/>
            <person name="Hibbett D."/>
            <person name="Nagy L.G."/>
            <person name="Martin F.M."/>
        </authorList>
    </citation>
    <scope>NUCLEOTIDE SEQUENCE</scope>
    <source>
        <strain evidence="1">UH-Tt-Lm1</strain>
    </source>
</reference>
<keyword evidence="2" id="KW-1185">Reference proteome</keyword>
<accession>A0A9P6L9M7</accession>
<sequence length="426" mass="48423">MVSSDSRSTLIMTIATINNLAQELLDAIIDEVGNFTDFKAPSSERRLGTQTLKSCSLVAKTWSPRARQYLFHEVEFTSMDRFTLWQEVISHGETGPYNFVQTLHFREKTEQWITSDSFSQVLQHLVAFPNVENLIFTQYDITPLVSPLQQASIPFLESIRYLEVDSIAMNTHQELLTLVDCFPHLEDLNLGHGRIRRSYERGMYPEKAAERFRGRLYINSREREDDIFLRELAARPVSFQEVRVADSPFRQPLCDLVAACAPTLRRLQVLAPSRDSGLTFDGNQNSLLEPLPVERPLVDLSSCLRLQRLRLSTRNLDILDDWIMPMLYTITKVPEELTLHETPMNPSYGIEHVPGDAWGEVDAHLTALAMKAIEQGHGLELILTTAMFSTPHPEQKFSSRLSSFAEKGTLTVSRSSPAYSYAKGPF</sequence>
<evidence type="ECO:0000313" key="2">
    <source>
        <dbReference type="Proteomes" id="UP000736335"/>
    </source>
</evidence>
<evidence type="ECO:0000313" key="1">
    <source>
        <dbReference type="EMBL" id="KAF9788167.1"/>
    </source>
</evidence>
<name>A0A9P6L9M7_9AGAM</name>